<protein>
    <submittedName>
        <fullName evidence="1">Uncharacterized protein</fullName>
    </submittedName>
</protein>
<accession>A0ABN0W3W1</accession>
<name>A0ABN0W3W1_9ACTN</name>
<organism evidence="1 2">
    <name type="scientific">Streptomyces polychromogenes</name>
    <dbReference type="NCBI Taxonomy" id="67342"/>
    <lineage>
        <taxon>Bacteria</taxon>
        <taxon>Bacillati</taxon>
        <taxon>Actinomycetota</taxon>
        <taxon>Actinomycetes</taxon>
        <taxon>Kitasatosporales</taxon>
        <taxon>Streptomycetaceae</taxon>
        <taxon>Streptomyces</taxon>
    </lineage>
</organism>
<comment type="caution">
    <text evidence="1">The sequence shown here is derived from an EMBL/GenBank/DDBJ whole genome shotgun (WGS) entry which is preliminary data.</text>
</comment>
<evidence type="ECO:0000313" key="1">
    <source>
        <dbReference type="EMBL" id="GAA0324387.1"/>
    </source>
</evidence>
<dbReference type="RefSeq" id="WP_344169853.1">
    <property type="nucleotide sequence ID" value="NZ_BAAABV010000032.1"/>
</dbReference>
<dbReference type="EMBL" id="BAAABV010000032">
    <property type="protein sequence ID" value="GAA0324387.1"/>
    <property type="molecule type" value="Genomic_DNA"/>
</dbReference>
<proteinExistence type="predicted"/>
<dbReference type="Proteomes" id="UP001501867">
    <property type="component" value="Unassembled WGS sequence"/>
</dbReference>
<reference evidence="1 2" key="1">
    <citation type="journal article" date="2019" name="Int. J. Syst. Evol. Microbiol.">
        <title>The Global Catalogue of Microorganisms (GCM) 10K type strain sequencing project: providing services to taxonomists for standard genome sequencing and annotation.</title>
        <authorList>
            <consortium name="The Broad Institute Genomics Platform"/>
            <consortium name="The Broad Institute Genome Sequencing Center for Infectious Disease"/>
            <person name="Wu L."/>
            <person name="Ma J."/>
        </authorList>
    </citation>
    <scope>NUCLEOTIDE SEQUENCE [LARGE SCALE GENOMIC DNA]</scope>
    <source>
        <strain evidence="1 2">JCM 4505</strain>
    </source>
</reference>
<sequence>MATQPSVKPFSHSQLETLRQTALKLSVNGLPTTPVVGHREDPATAHAECPGCTLPSPITFRYGGPMADCRLCGYGWAVEEEGR</sequence>
<keyword evidence="2" id="KW-1185">Reference proteome</keyword>
<gene>
    <name evidence="1" type="ORF">GCM10010302_74410</name>
</gene>
<evidence type="ECO:0000313" key="2">
    <source>
        <dbReference type="Proteomes" id="UP001501867"/>
    </source>
</evidence>